<evidence type="ECO:0000256" key="1">
    <source>
        <dbReference type="SAM" id="Phobius"/>
    </source>
</evidence>
<accession>A0A142CWH7</accession>
<reference evidence="3" key="1">
    <citation type="submission" date="2016-03" db="EMBL/GenBank/DDBJ databases">
        <authorList>
            <person name="Oger P.M."/>
        </authorList>
    </citation>
    <scope>NUCLEOTIDE SEQUENCE [LARGE SCALE GENOMIC DNA]</scope>
    <source>
        <strain evidence="3">OG-1</strain>
    </source>
</reference>
<proteinExistence type="predicted"/>
<keyword evidence="1" id="KW-0812">Transmembrane</keyword>
<dbReference type="KEGG" id="tpep:A0127_08100"/>
<dbReference type="EMBL" id="CP014750">
    <property type="protein sequence ID" value="AMQ19129.1"/>
    <property type="molecule type" value="Genomic_DNA"/>
</dbReference>
<name>A0A142CWH7_9EURY</name>
<dbReference type="GeneID" id="27140502"/>
<keyword evidence="1" id="KW-0472">Membrane</keyword>
<dbReference type="AlphaFoldDB" id="A0A142CWH7"/>
<evidence type="ECO:0000313" key="2">
    <source>
        <dbReference type="EMBL" id="AMQ19129.1"/>
    </source>
</evidence>
<dbReference type="RefSeq" id="WP_054841256.1">
    <property type="nucleotide sequence ID" value="NZ_CP014750.1"/>
</dbReference>
<keyword evidence="1" id="KW-1133">Transmembrane helix</keyword>
<dbReference type="STRING" id="53952.A0127_08100"/>
<sequence length="70" mass="7976">MRIDVLLFVIWSTALGILLALLQLGVLGFLFGIVGFWIMVDEAIQERKTRKTKLYNVPTSSIPGGQRWRK</sequence>
<gene>
    <name evidence="2" type="ORF">A0127_08100</name>
</gene>
<evidence type="ECO:0000313" key="3">
    <source>
        <dbReference type="Proteomes" id="UP000073604"/>
    </source>
</evidence>
<organism evidence="2 3">
    <name type="scientific">Thermococcus peptonophilus</name>
    <dbReference type="NCBI Taxonomy" id="53952"/>
    <lineage>
        <taxon>Archaea</taxon>
        <taxon>Methanobacteriati</taxon>
        <taxon>Methanobacteriota</taxon>
        <taxon>Thermococci</taxon>
        <taxon>Thermococcales</taxon>
        <taxon>Thermococcaceae</taxon>
        <taxon>Thermococcus</taxon>
    </lineage>
</organism>
<dbReference type="Proteomes" id="UP000073604">
    <property type="component" value="Chromosome"/>
</dbReference>
<keyword evidence="3" id="KW-1185">Reference proteome</keyword>
<protein>
    <submittedName>
        <fullName evidence="2">Uncharacterized protein</fullName>
    </submittedName>
</protein>
<feature type="transmembrane region" description="Helical" evidence="1">
    <location>
        <begin position="6"/>
        <end position="39"/>
    </location>
</feature>